<evidence type="ECO:0000256" key="1">
    <source>
        <dbReference type="ARBA" id="ARBA00005664"/>
    </source>
</evidence>
<evidence type="ECO:0000259" key="14">
    <source>
        <dbReference type="PROSITE" id="PS50892"/>
    </source>
</evidence>
<evidence type="ECO:0000256" key="3">
    <source>
        <dbReference type="ARBA" id="ARBA00022448"/>
    </source>
</evidence>
<dbReference type="Pfam" id="PF05637">
    <property type="entry name" value="Glyco_transf_34"/>
    <property type="match status" value="1"/>
</dbReference>
<comment type="similarity">
    <text evidence="1">Belongs to the glycosyltransferase 34 family.</text>
</comment>
<keyword evidence="5" id="KW-0808">Transferase</keyword>
<dbReference type="PANTHER" id="PTHR31306:SF4">
    <property type="entry name" value="ALPHA-1,2-GALACTOSYLTRANSFERASE"/>
    <property type="match status" value="1"/>
</dbReference>
<dbReference type="SUPFAM" id="SSF53448">
    <property type="entry name" value="Nucleotide-diphospho-sugar transferases"/>
    <property type="match status" value="1"/>
</dbReference>
<comment type="subcellular location">
    <subcellularLocation>
        <location evidence="10">Endomembrane system</location>
        <topology evidence="10">Single-pass type IV membrane protein</topology>
    </subcellularLocation>
</comment>
<evidence type="ECO:0000256" key="2">
    <source>
        <dbReference type="ARBA" id="ARBA00008025"/>
    </source>
</evidence>
<keyword evidence="9 13" id="KW-0472">Membrane</keyword>
<sequence>MLKDVVSYVKGLKKRHLMGVGLFFILFFVLFQINYLKNTEPAIVTEDLVSSQKRYLVIIGTEARFATRRSVIRSAYFNIDDNLIPASDFDQVEYAFLVHGGPPTSNSPERRAFETEKMEYNDIYTLPNDQTFTSGTAFHWINATTWSKPFDYVIIQDIHSFVHLDRLIHDLDSATTTMDQMGNNGKGMVVSWGKFQHLLNNPTAADVSTASHVAVWENSIESVDTNNLIITNVYQDQDFLDLSALYQLQPILPKSKAKSIAVVTSSYIYDYCMEPSGTRASLNKRSYADKHGYAFVARSREFAQQAMRPDQRRTVWGKIDVIQKVLPKYDWVFWLDMDAVVMNSKQTIEGLLQRLEINDSTHFIIVRPGTDKMINAGVFLIRNSPWSFQFLQEIQNQSEWYRQGPSYEQGAMWDVMRREEFIQHTKFLDRENHLFNTFPKFYQQDDFIVHFAPDKCPNSATLKGLAAADSIQKGHAVTMDSQSYGANILYRSEPYDPYIPNNQRGTDGAGGAGNQKTARVQQQVDEVVGIMQENIDKVMQRGERLDDLRGKTEDLQATAGHFRRGANQVRKRMWWKDLKWKIIIAVTILVILGIIIGSIVGTQTKNNSSSNQPAATQPAATSPSS</sequence>
<dbReference type="Pfam" id="PF00957">
    <property type="entry name" value="Synaptobrevin"/>
    <property type="match status" value="1"/>
</dbReference>
<dbReference type="VEuPathDB" id="FungiDB:HMPREF1544_07231"/>
<dbReference type="GO" id="GO:0000139">
    <property type="term" value="C:Golgi membrane"/>
    <property type="evidence" value="ECO:0007669"/>
    <property type="project" value="TreeGrafter"/>
</dbReference>
<feature type="transmembrane region" description="Helical" evidence="13">
    <location>
        <begin position="580"/>
        <end position="601"/>
    </location>
</feature>
<feature type="domain" description="V-SNARE coiled-coil homology" evidence="14">
    <location>
        <begin position="516"/>
        <end position="576"/>
    </location>
</feature>
<reference evidence="16" key="1">
    <citation type="submission" date="2013-05" db="EMBL/GenBank/DDBJ databases">
        <title>The Genome sequence of Mucor circinelloides f. circinelloides 1006PhL.</title>
        <authorList>
            <consortium name="The Broad Institute Genomics Platform"/>
            <person name="Cuomo C."/>
            <person name="Earl A."/>
            <person name="Findley K."/>
            <person name="Lee S.C."/>
            <person name="Walker B."/>
            <person name="Young S."/>
            <person name="Zeng Q."/>
            <person name="Gargeya S."/>
            <person name="Fitzgerald M."/>
            <person name="Haas B."/>
            <person name="Abouelleil A."/>
            <person name="Allen A.W."/>
            <person name="Alvarado L."/>
            <person name="Arachchi H.M."/>
            <person name="Berlin A.M."/>
            <person name="Chapman S.B."/>
            <person name="Gainer-Dewar J."/>
            <person name="Goldberg J."/>
            <person name="Griggs A."/>
            <person name="Gujja S."/>
            <person name="Hansen M."/>
            <person name="Howarth C."/>
            <person name="Imamovic A."/>
            <person name="Ireland A."/>
            <person name="Larimer J."/>
            <person name="McCowan C."/>
            <person name="Murphy C."/>
            <person name="Pearson M."/>
            <person name="Poon T.W."/>
            <person name="Priest M."/>
            <person name="Roberts A."/>
            <person name="Saif S."/>
            <person name="Shea T."/>
            <person name="Sisk P."/>
            <person name="Sykes S."/>
            <person name="Wortman J."/>
            <person name="Nusbaum C."/>
            <person name="Birren B."/>
        </authorList>
    </citation>
    <scope>NUCLEOTIDE SEQUENCE [LARGE SCALE GENOMIC DNA]</scope>
    <source>
        <strain evidence="16">1006PhL</strain>
    </source>
</reference>
<evidence type="ECO:0000256" key="12">
    <source>
        <dbReference type="SAM" id="MobiDB-lite"/>
    </source>
</evidence>
<evidence type="ECO:0000256" key="10">
    <source>
        <dbReference type="ARBA" id="ARBA00046280"/>
    </source>
</evidence>
<dbReference type="Gene3D" id="3.90.550.10">
    <property type="entry name" value="Spore Coat Polysaccharide Biosynthesis Protein SpsA, Chain A"/>
    <property type="match status" value="1"/>
</dbReference>
<evidence type="ECO:0000256" key="5">
    <source>
        <dbReference type="ARBA" id="ARBA00022679"/>
    </source>
</evidence>
<evidence type="ECO:0000256" key="7">
    <source>
        <dbReference type="ARBA" id="ARBA00022927"/>
    </source>
</evidence>
<feature type="region of interest" description="Disordered" evidence="12">
    <location>
        <begin position="604"/>
        <end position="625"/>
    </location>
</feature>
<proteinExistence type="inferred from homology"/>
<gene>
    <name evidence="15" type="ORF">HMPREF1544_07231</name>
</gene>
<feature type="transmembrane region" description="Helical" evidence="13">
    <location>
        <begin position="16"/>
        <end position="36"/>
    </location>
</feature>
<evidence type="ECO:0000256" key="4">
    <source>
        <dbReference type="ARBA" id="ARBA00022676"/>
    </source>
</evidence>
<comment type="similarity">
    <text evidence="2">Belongs to the synaptobrevin family.</text>
</comment>
<keyword evidence="16" id="KW-1185">Reference proteome</keyword>
<evidence type="ECO:0000256" key="9">
    <source>
        <dbReference type="ARBA" id="ARBA00023136"/>
    </source>
</evidence>
<dbReference type="InterPro" id="IPR042855">
    <property type="entry name" value="V_SNARE_CC"/>
</dbReference>
<dbReference type="InterPro" id="IPR001388">
    <property type="entry name" value="Synaptobrevin-like"/>
</dbReference>
<dbReference type="PANTHER" id="PTHR31306">
    <property type="entry name" value="ALPHA-1,6-MANNOSYLTRANSFERASE MNN11-RELATED"/>
    <property type="match status" value="1"/>
</dbReference>
<evidence type="ECO:0000256" key="6">
    <source>
        <dbReference type="ARBA" id="ARBA00022692"/>
    </source>
</evidence>
<dbReference type="Gene3D" id="1.20.5.110">
    <property type="match status" value="1"/>
</dbReference>
<keyword evidence="4" id="KW-0328">Glycosyltransferase</keyword>
<organism evidence="15 16">
    <name type="scientific">Mucor circinelloides f. circinelloides (strain 1006PhL)</name>
    <name type="common">Mucormycosis agent</name>
    <name type="synonym">Calyptromyces circinelloides</name>
    <dbReference type="NCBI Taxonomy" id="1220926"/>
    <lineage>
        <taxon>Eukaryota</taxon>
        <taxon>Fungi</taxon>
        <taxon>Fungi incertae sedis</taxon>
        <taxon>Mucoromycota</taxon>
        <taxon>Mucoromycotina</taxon>
        <taxon>Mucoromycetes</taxon>
        <taxon>Mucorales</taxon>
        <taxon>Mucorineae</taxon>
        <taxon>Mucoraceae</taxon>
        <taxon>Mucor</taxon>
    </lineage>
</organism>
<dbReference type="PRINTS" id="PR00219">
    <property type="entry name" value="SYNAPTOBREVN"/>
</dbReference>
<dbReference type="AlphaFoldDB" id="S2J8M7"/>
<keyword evidence="6 13" id="KW-0812">Transmembrane</keyword>
<dbReference type="InParanoid" id="S2J8M7"/>
<dbReference type="InterPro" id="IPR029044">
    <property type="entry name" value="Nucleotide-diphossugar_trans"/>
</dbReference>
<evidence type="ECO:0000256" key="13">
    <source>
        <dbReference type="SAM" id="Phobius"/>
    </source>
</evidence>
<evidence type="ECO:0000313" key="15">
    <source>
        <dbReference type="EMBL" id="EPB85989.1"/>
    </source>
</evidence>
<evidence type="ECO:0000256" key="11">
    <source>
        <dbReference type="PROSITE-ProRule" id="PRU00290"/>
    </source>
</evidence>
<dbReference type="SUPFAM" id="SSF58038">
    <property type="entry name" value="SNARE fusion complex"/>
    <property type="match status" value="1"/>
</dbReference>
<keyword evidence="11" id="KW-0175">Coiled coil</keyword>
<dbReference type="GO" id="GO:0016757">
    <property type="term" value="F:glycosyltransferase activity"/>
    <property type="evidence" value="ECO:0007669"/>
    <property type="project" value="UniProtKB-KW"/>
</dbReference>
<dbReference type="GO" id="GO:0016192">
    <property type="term" value="P:vesicle-mediated transport"/>
    <property type="evidence" value="ECO:0007669"/>
    <property type="project" value="InterPro"/>
</dbReference>
<protein>
    <recommendedName>
        <fullName evidence="14">V-SNARE coiled-coil homology domain-containing protein</fullName>
    </recommendedName>
</protein>
<dbReference type="STRING" id="1220926.S2J8M7"/>
<dbReference type="InterPro" id="IPR008630">
    <property type="entry name" value="Glyco_trans_34"/>
</dbReference>
<dbReference type="GO" id="GO:0006487">
    <property type="term" value="P:protein N-linked glycosylation"/>
    <property type="evidence" value="ECO:0007669"/>
    <property type="project" value="TreeGrafter"/>
</dbReference>
<name>S2J8M7_MUCC1</name>
<dbReference type="GO" id="GO:0015031">
    <property type="term" value="P:protein transport"/>
    <property type="evidence" value="ECO:0007669"/>
    <property type="project" value="UniProtKB-KW"/>
</dbReference>
<keyword evidence="8 13" id="KW-1133">Transmembrane helix</keyword>
<evidence type="ECO:0000313" key="16">
    <source>
        <dbReference type="Proteomes" id="UP000014254"/>
    </source>
</evidence>
<dbReference type="PROSITE" id="PS50892">
    <property type="entry name" value="V_SNARE"/>
    <property type="match status" value="1"/>
</dbReference>
<accession>S2J8M7</accession>
<keyword evidence="7" id="KW-0653">Protein transport</keyword>
<dbReference type="PROSITE" id="PS00417">
    <property type="entry name" value="SYNAPTOBREVIN"/>
    <property type="match status" value="1"/>
</dbReference>
<dbReference type="eggNOG" id="KOG0860">
    <property type="taxonomic scope" value="Eukaryota"/>
</dbReference>
<evidence type="ECO:0000256" key="8">
    <source>
        <dbReference type="ARBA" id="ARBA00022989"/>
    </source>
</evidence>
<dbReference type="Proteomes" id="UP000014254">
    <property type="component" value="Unassembled WGS sequence"/>
</dbReference>
<dbReference type="FunFam" id="1.20.5.110:FF:000004">
    <property type="entry name" value="Vesicle-associated membrane protein 7"/>
    <property type="match status" value="1"/>
</dbReference>
<keyword evidence="3" id="KW-0813">Transport</keyword>
<dbReference type="OrthoDB" id="205108at2759"/>
<dbReference type="EMBL" id="KE123999">
    <property type="protein sequence ID" value="EPB85989.1"/>
    <property type="molecule type" value="Genomic_DNA"/>
</dbReference>